<dbReference type="AlphaFoldDB" id="A0A0T5PFC5"/>
<name>A0A0T5PFC5_9RHOB</name>
<protein>
    <recommendedName>
        <fullName evidence="9">Mucoidy inhibitor MuiA family protein</fullName>
    </recommendedName>
</protein>
<evidence type="ECO:0000313" key="5">
    <source>
        <dbReference type="EMBL" id="KRS19827.1"/>
    </source>
</evidence>
<evidence type="ECO:0000256" key="2">
    <source>
        <dbReference type="SAM" id="SignalP"/>
    </source>
</evidence>
<evidence type="ECO:0000313" key="7">
    <source>
        <dbReference type="Proteomes" id="UP000051401"/>
    </source>
</evidence>
<accession>A0A0T5PFC5</accession>
<reference evidence="6 8" key="2">
    <citation type="submission" date="2018-08" db="EMBL/GenBank/DDBJ databases">
        <title>Genetic Globetrotter - A new plasmid hitch-hiking vast phylogenetic and geographic distances.</title>
        <authorList>
            <person name="Vollmers J."/>
            <person name="Petersen J."/>
        </authorList>
    </citation>
    <scope>NUCLEOTIDE SEQUENCE [LARGE SCALE GENOMIC DNA]</scope>
    <source>
        <strain evidence="6 8">DSM 26383</strain>
    </source>
</reference>
<dbReference type="RefSeq" id="WP_057813120.1">
    <property type="nucleotide sequence ID" value="NZ_CP031598.1"/>
</dbReference>
<dbReference type="EMBL" id="LAXI01000001">
    <property type="protein sequence ID" value="KRS19827.1"/>
    <property type="molecule type" value="Genomic_DNA"/>
</dbReference>
<dbReference type="OrthoDB" id="580912at2"/>
<dbReference type="PANTHER" id="PTHR31005">
    <property type="entry name" value="DUF4139 DOMAIN-CONTAINING PROTEIN"/>
    <property type="match status" value="1"/>
</dbReference>
<dbReference type="InterPro" id="IPR011935">
    <property type="entry name" value="CHP02231"/>
</dbReference>
<keyword evidence="1" id="KW-0175">Coiled coil</keyword>
<feature type="coiled-coil region" evidence="1">
    <location>
        <begin position="90"/>
        <end position="124"/>
    </location>
</feature>
<evidence type="ECO:0008006" key="9">
    <source>
        <dbReference type="Google" id="ProtNLM"/>
    </source>
</evidence>
<evidence type="ECO:0000259" key="4">
    <source>
        <dbReference type="Pfam" id="PF13600"/>
    </source>
</evidence>
<evidence type="ECO:0000313" key="8">
    <source>
        <dbReference type="Proteomes" id="UP000325785"/>
    </source>
</evidence>
<organism evidence="5 7">
    <name type="scientific">Roseovarius indicus</name>
    <dbReference type="NCBI Taxonomy" id="540747"/>
    <lineage>
        <taxon>Bacteria</taxon>
        <taxon>Pseudomonadati</taxon>
        <taxon>Pseudomonadota</taxon>
        <taxon>Alphaproteobacteria</taxon>
        <taxon>Rhodobacterales</taxon>
        <taxon>Roseobacteraceae</taxon>
        <taxon>Roseovarius</taxon>
    </lineage>
</organism>
<feature type="signal peptide" evidence="2">
    <location>
        <begin position="1"/>
        <end position="17"/>
    </location>
</feature>
<dbReference type="Pfam" id="PF13598">
    <property type="entry name" value="DUF4139"/>
    <property type="match status" value="1"/>
</dbReference>
<dbReference type="EMBL" id="CP031598">
    <property type="protein sequence ID" value="QEW28807.1"/>
    <property type="molecule type" value="Genomic_DNA"/>
</dbReference>
<evidence type="ECO:0000313" key="6">
    <source>
        <dbReference type="EMBL" id="QEW28807.1"/>
    </source>
</evidence>
<evidence type="ECO:0000259" key="3">
    <source>
        <dbReference type="Pfam" id="PF13598"/>
    </source>
</evidence>
<proteinExistence type="predicted"/>
<dbReference type="KEGG" id="rid:RIdsm_04647"/>
<feature type="domain" description="DUF4139" evidence="3">
    <location>
        <begin position="225"/>
        <end position="538"/>
    </location>
</feature>
<dbReference type="Proteomes" id="UP000325785">
    <property type="component" value="Chromosome"/>
</dbReference>
<dbReference type="InterPro" id="IPR025554">
    <property type="entry name" value="DUF4140"/>
</dbReference>
<sequence length="543" mass="59081">MHRLAFAFALLPTAVLAEDIPLVSDVTGVTLYPDGATVTREVPFTAPAGAHQLVLTDLPQSTPLASVRVAVEGAQMGSVSTRNDFVPPRTEETTAAFEAAEAEVERLEEELRDRQAAIEAIRLEAKAAQARVDFLDALGKGDGVAALDVEKLQSLSAMIGSETLSALQAAHAAKRRAEAAARDLTDLQDELKRARQALAALVPEREDRAMLAVSVRSDAPAEGMLTVTYNIYQAGWQPVYDLRLARDTGALDIERGALIYQDTGENWADVALTLSTARPTEQTEPGEVWPWLRRIIDPEAPMPKPLVRAQPEAGYAADAAMEEAMVMPEPIQATAQFDGLSVTYSYPDPVAVASGADNLRITLGTLEAEAEMVAQAVPLTDTSAYLMAEFTNEAEEVILPTHEASFYLDGRFVGKRPLDLIPAGGEAELSFGPIEGLQLERTVLGRNEGDRGVLSRSTELTEEVRIDVENLTGETWEMRVLDRVPYSEQEDLEINWNAAPHASEMDVDGKRGVLAWEFDIAPGDTQEIKLTHTLKWPEGMMLQ</sequence>
<keyword evidence="7" id="KW-1185">Reference proteome</keyword>
<dbReference type="PANTHER" id="PTHR31005:SF8">
    <property type="entry name" value="DUF4139 DOMAIN-CONTAINING PROTEIN"/>
    <property type="match status" value="1"/>
</dbReference>
<gene>
    <name evidence="6" type="ORF">RIdsm_04647</name>
    <name evidence="5" type="ORF">XM52_03095</name>
</gene>
<reference evidence="5 7" key="1">
    <citation type="submission" date="2015-04" db="EMBL/GenBank/DDBJ databases">
        <title>The draft genome sequence of Roseovarius indicus B108T.</title>
        <authorList>
            <person name="Li G."/>
            <person name="Lai Q."/>
            <person name="Shao Z."/>
            <person name="Yan P."/>
        </authorList>
    </citation>
    <scope>NUCLEOTIDE SEQUENCE [LARGE SCALE GENOMIC DNA]</scope>
    <source>
        <strain evidence="5 7">B108</strain>
    </source>
</reference>
<dbReference type="InterPro" id="IPR037291">
    <property type="entry name" value="DUF4139"/>
</dbReference>
<feature type="coiled-coil region" evidence="1">
    <location>
        <begin position="170"/>
        <end position="197"/>
    </location>
</feature>
<evidence type="ECO:0000256" key="1">
    <source>
        <dbReference type="SAM" id="Coils"/>
    </source>
</evidence>
<dbReference type="PATRIC" id="fig|540747.5.peg.634"/>
<dbReference type="NCBIfam" id="TIGR02231">
    <property type="entry name" value="mucoidy inhibitor MuiA family protein"/>
    <property type="match status" value="1"/>
</dbReference>
<keyword evidence="2" id="KW-0732">Signal</keyword>
<feature type="chain" id="PRO_5010437632" description="Mucoidy inhibitor MuiA family protein" evidence="2">
    <location>
        <begin position="18"/>
        <end position="543"/>
    </location>
</feature>
<dbReference type="Proteomes" id="UP000051401">
    <property type="component" value="Unassembled WGS sequence"/>
</dbReference>
<dbReference type="Pfam" id="PF13600">
    <property type="entry name" value="DUF4140"/>
    <property type="match status" value="1"/>
</dbReference>
<dbReference type="STRING" id="540747.SAMN04488031_102855"/>
<feature type="domain" description="DUF4140" evidence="4">
    <location>
        <begin position="29"/>
        <end position="135"/>
    </location>
</feature>